<evidence type="ECO:0000256" key="1">
    <source>
        <dbReference type="SAM" id="MobiDB-lite"/>
    </source>
</evidence>
<feature type="compositionally biased region" description="Basic and acidic residues" evidence="1">
    <location>
        <begin position="285"/>
        <end position="295"/>
    </location>
</feature>
<feature type="compositionally biased region" description="Basic and acidic residues" evidence="1">
    <location>
        <begin position="193"/>
        <end position="209"/>
    </location>
</feature>
<feature type="compositionally biased region" description="Basic and acidic residues" evidence="1">
    <location>
        <begin position="234"/>
        <end position="256"/>
    </location>
</feature>
<feature type="compositionally biased region" description="Basic residues" evidence="1">
    <location>
        <begin position="259"/>
        <end position="272"/>
    </location>
</feature>
<dbReference type="AlphaFoldDB" id="R7SCL1"/>
<name>R7SCL1_CONPW</name>
<evidence type="ECO:0000313" key="3">
    <source>
        <dbReference type="Proteomes" id="UP000053558"/>
    </source>
</evidence>
<organism evidence="2 3">
    <name type="scientific">Coniophora puteana (strain RWD-64-598)</name>
    <name type="common">Brown rot fungus</name>
    <dbReference type="NCBI Taxonomy" id="741705"/>
    <lineage>
        <taxon>Eukaryota</taxon>
        <taxon>Fungi</taxon>
        <taxon>Dikarya</taxon>
        <taxon>Basidiomycota</taxon>
        <taxon>Agaricomycotina</taxon>
        <taxon>Agaricomycetes</taxon>
        <taxon>Agaricomycetidae</taxon>
        <taxon>Boletales</taxon>
        <taxon>Coniophorineae</taxon>
        <taxon>Coniophoraceae</taxon>
        <taxon>Coniophora</taxon>
    </lineage>
</organism>
<feature type="region of interest" description="Disordered" evidence="1">
    <location>
        <begin position="131"/>
        <end position="300"/>
    </location>
</feature>
<dbReference type="Proteomes" id="UP000053558">
    <property type="component" value="Unassembled WGS sequence"/>
</dbReference>
<dbReference type="EMBL" id="JH711605">
    <property type="protein sequence ID" value="EIW73898.1"/>
    <property type="molecule type" value="Genomic_DNA"/>
</dbReference>
<gene>
    <name evidence="2" type="ORF">CONPUDRAFT_78436</name>
</gene>
<proteinExistence type="predicted"/>
<protein>
    <submittedName>
        <fullName evidence="2">Uncharacterized protein</fullName>
    </submittedName>
</protein>
<feature type="compositionally biased region" description="Acidic residues" evidence="1">
    <location>
        <begin position="223"/>
        <end position="233"/>
    </location>
</feature>
<feature type="compositionally biased region" description="Low complexity" evidence="1">
    <location>
        <begin position="140"/>
        <end position="168"/>
    </location>
</feature>
<dbReference type="GeneID" id="19209765"/>
<reference evidence="3" key="1">
    <citation type="journal article" date="2012" name="Science">
        <title>The Paleozoic origin of enzymatic lignin decomposition reconstructed from 31 fungal genomes.</title>
        <authorList>
            <person name="Floudas D."/>
            <person name="Binder M."/>
            <person name="Riley R."/>
            <person name="Barry K."/>
            <person name="Blanchette R.A."/>
            <person name="Henrissat B."/>
            <person name="Martinez A.T."/>
            <person name="Otillar R."/>
            <person name="Spatafora J.W."/>
            <person name="Yadav J.S."/>
            <person name="Aerts A."/>
            <person name="Benoit I."/>
            <person name="Boyd A."/>
            <person name="Carlson A."/>
            <person name="Copeland A."/>
            <person name="Coutinho P.M."/>
            <person name="de Vries R.P."/>
            <person name="Ferreira P."/>
            <person name="Findley K."/>
            <person name="Foster B."/>
            <person name="Gaskell J."/>
            <person name="Glotzer D."/>
            <person name="Gorecki P."/>
            <person name="Heitman J."/>
            <person name="Hesse C."/>
            <person name="Hori C."/>
            <person name="Igarashi K."/>
            <person name="Jurgens J.A."/>
            <person name="Kallen N."/>
            <person name="Kersten P."/>
            <person name="Kohler A."/>
            <person name="Kuees U."/>
            <person name="Kumar T.K.A."/>
            <person name="Kuo A."/>
            <person name="LaButti K."/>
            <person name="Larrondo L.F."/>
            <person name="Lindquist E."/>
            <person name="Ling A."/>
            <person name="Lombard V."/>
            <person name="Lucas S."/>
            <person name="Lundell T."/>
            <person name="Martin R."/>
            <person name="McLaughlin D.J."/>
            <person name="Morgenstern I."/>
            <person name="Morin E."/>
            <person name="Murat C."/>
            <person name="Nagy L.G."/>
            <person name="Nolan M."/>
            <person name="Ohm R.A."/>
            <person name="Patyshakuliyeva A."/>
            <person name="Rokas A."/>
            <person name="Ruiz-Duenas F.J."/>
            <person name="Sabat G."/>
            <person name="Salamov A."/>
            <person name="Samejima M."/>
            <person name="Schmutz J."/>
            <person name="Slot J.C."/>
            <person name="St John F."/>
            <person name="Stenlid J."/>
            <person name="Sun H."/>
            <person name="Sun S."/>
            <person name="Syed K."/>
            <person name="Tsang A."/>
            <person name="Wiebenga A."/>
            <person name="Young D."/>
            <person name="Pisabarro A."/>
            <person name="Eastwood D.C."/>
            <person name="Martin F."/>
            <person name="Cullen D."/>
            <person name="Grigoriev I.V."/>
            <person name="Hibbett D.S."/>
        </authorList>
    </citation>
    <scope>NUCLEOTIDE SEQUENCE [LARGE SCALE GENOMIC DNA]</scope>
    <source>
        <strain evidence="3">RWD-64-598 SS2</strain>
    </source>
</reference>
<accession>R7SCL1</accession>
<sequence length="519" mass="53910">MTDNIFTFPSFAPAAIRTVYKSDTKSVQAALDFLDNRYASIVEVGRSVPVEQQNEFRERLKAEVVDLVTPRHVVAVVGSGINFDSPRFLKAMTGDTYLPAEKTGELGGDLWWLQPPWAPASKALVAEASDVEMEESAVEPPAKGAANAAGNSGTPSAVASRAASVQASGNGQGEKDTRTKETPEPTGSKAKGMAKDSGEGPPAVKEKVATKPKTKAKTKPADAPEDGEAEDMAPEDRGKKGKGKEKAATKEPEAPKAPKAAKAKAASAKRSKAATPEASEVEGGEEARAAKKQKGDQAPVAVGPIVAAFARAGAQEGKAGASSPNPTGPFADYRVLPRSNWPPGSSSPTKPVIPSAPSSTPGLTMSQFGSLAASIVKLAGTVSDLVDQMTALNKNMTGLQSEMVELKGSMQAHQLREAPRTGVLHDATQQTDTGVEPVSAIPGKLIQAQIYREPGARLPGKPYKIKFGLSNPYKASASAPAAGQEPVDIDMESGAGARARVEVVPTFTDLNESAPSSQA</sequence>
<keyword evidence="3" id="KW-1185">Reference proteome</keyword>
<feature type="region of interest" description="Disordered" evidence="1">
    <location>
        <begin position="313"/>
        <end position="358"/>
    </location>
</feature>
<feature type="compositionally biased region" description="Basic and acidic residues" evidence="1">
    <location>
        <begin position="173"/>
        <end position="183"/>
    </location>
</feature>
<dbReference type="RefSeq" id="XP_007775921.1">
    <property type="nucleotide sequence ID" value="XM_007777731.1"/>
</dbReference>
<dbReference type="KEGG" id="cput:CONPUDRAFT_78436"/>
<evidence type="ECO:0000313" key="2">
    <source>
        <dbReference type="EMBL" id="EIW73898.1"/>
    </source>
</evidence>